<feature type="DNA-binding region" description="OmpR/PhoB-type" evidence="2">
    <location>
        <begin position="2"/>
        <end position="99"/>
    </location>
</feature>
<proteinExistence type="predicted"/>
<evidence type="ECO:0000313" key="5">
    <source>
        <dbReference type="EMBL" id="GEK15973.1"/>
    </source>
</evidence>
<comment type="caution">
    <text evidence="5">The sequence shown here is derived from an EMBL/GenBank/DDBJ whole genome shotgun (WGS) entry which is preliminary data.</text>
</comment>
<dbReference type="RefSeq" id="WP_146866625.1">
    <property type="nucleotide sequence ID" value="NZ_BJTZ01000051.1"/>
</dbReference>
<feature type="domain" description="OmpR/PhoB-type" evidence="4">
    <location>
        <begin position="2"/>
        <end position="99"/>
    </location>
</feature>
<dbReference type="AlphaFoldDB" id="A0A510UMS0"/>
<evidence type="ECO:0000313" key="6">
    <source>
        <dbReference type="Proteomes" id="UP000321787"/>
    </source>
</evidence>
<dbReference type="CDD" id="cd00383">
    <property type="entry name" value="trans_reg_C"/>
    <property type="match status" value="1"/>
</dbReference>
<dbReference type="EMBL" id="BJTZ01000051">
    <property type="protein sequence ID" value="GEK15973.1"/>
    <property type="molecule type" value="Genomic_DNA"/>
</dbReference>
<keyword evidence="1 2" id="KW-0238">DNA-binding</keyword>
<feature type="transmembrane region" description="Helical" evidence="3">
    <location>
        <begin position="123"/>
        <end position="142"/>
    </location>
</feature>
<dbReference type="PROSITE" id="PS51755">
    <property type="entry name" value="OMPR_PHOB"/>
    <property type="match status" value="1"/>
</dbReference>
<dbReference type="GO" id="GO:0000160">
    <property type="term" value="P:phosphorelay signal transduction system"/>
    <property type="evidence" value="ECO:0007669"/>
    <property type="project" value="InterPro"/>
</dbReference>
<dbReference type="Proteomes" id="UP000321787">
    <property type="component" value="Unassembled WGS sequence"/>
</dbReference>
<dbReference type="SMART" id="SM00862">
    <property type="entry name" value="Trans_reg_C"/>
    <property type="match status" value="1"/>
</dbReference>
<dbReference type="InterPro" id="IPR016032">
    <property type="entry name" value="Sig_transdc_resp-reg_C-effctor"/>
</dbReference>
<dbReference type="InterPro" id="IPR036388">
    <property type="entry name" value="WH-like_DNA-bd_sf"/>
</dbReference>
<dbReference type="InterPro" id="IPR001867">
    <property type="entry name" value="OmpR/PhoB-type_DNA-bd"/>
</dbReference>
<evidence type="ECO:0000256" key="2">
    <source>
        <dbReference type="PROSITE-ProRule" id="PRU01091"/>
    </source>
</evidence>
<evidence type="ECO:0000259" key="4">
    <source>
        <dbReference type="PROSITE" id="PS51755"/>
    </source>
</evidence>
<sequence>MSSIYKLKSVTIDFSDLIIQYPNNVVVELSLSESRILKLMIENPGVIYTNEELERSGWQGRPVSVSSLTVVISSLRKKIELIEGIKIKNKPRQGYLLQTDLNIERKEVQDSNKFRMKKSNLKIHFFIYIILMLILISTIVFFKPRSHLSCITIEDKSLCSVGVRDFNVLSVLDNINKGEIILKSDGNTIILDRFKRVKMSFKHD</sequence>
<name>A0A510UMS0_ALIFS</name>
<evidence type="ECO:0000256" key="3">
    <source>
        <dbReference type="SAM" id="Phobius"/>
    </source>
</evidence>
<dbReference type="GO" id="GO:0003677">
    <property type="term" value="F:DNA binding"/>
    <property type="evidence" value="ECO:0007669"/>
    <property type="project" value="UniProtKB-UniRule"/>
</dbReference>
<keyword evidence="3" id="KW-0472">Membrane</keyword>
<keyword evidence="3" id="KW-1133">Transmembrane helix</keyword>
<reference evidence="5 6" key="1">
    <citation type="submission" date="2019-07" db="EMBL/GenBank/DDBJ databases">
        <title>Whole genome shotgun sequence of Aliivibrio fischeri NBRC 101058.</title>
        <authorList>
            <person name="Hosoyama A."/>
            <person name="Uohara A."/>
            <person name="Ohji S."/>
            <person name="Ichikawa N."/>
        </authorList>
    </citation>
    <scope>NUCLEOTIDE SEQUENCE [LARGE SCALE GENOMIC DNA]</scope>
    <source>
        <strain evidence="5 6">NBRC 101058</strain>
    </source>
</reference>
<dbReference type="Gene3D" id="1.10.10.10">
    <property type="entry name" value="Winged helix-like DNA-binding domain superfamily/Winged helix DNA-binding domain"/>
    <property type="match status" value="1"/>
</dbReference>
<evidence type="ECO:0000256" key="1">
    <source>
        <dbReference type="ARBA" id="ARBA00023125"/>
    </source>
</evidence>
<dbReference type="SUPFAM" id="SSF46894">
    <property type="entry name" value="C-terminal effector domain of the bipartite response regulators"/>
    <property type="match status" value="1"/>
</dbReference>
<dbReference type="Pfam" id="PF00486">
    <property type="entry name" value="Trans_reg_C"/>
    <property type="match status" value="1"/>
</dbReference>
<protein>
    <recommendedName>
        <fullName evidence="4">OmpR/PhoB-type domain-containing protein</fullName>
    </recommendedName>
</protein>
<dbReference type="GO" id="GO:0006355">
    <property type="term" value="P:regulation of DNA-templated transcription"/>
    <property type="evidence" value="ECO:0007669"/>
    <property type="project" value="InterPro"/>
</dbReference>
<organism evidence="5 6">
    <name type="scientific">Aliivibrio fischeri</name>
    <name type="common">Vibrio fischeri</name>
    <dbReference type="NCBI Taxonomy" id="668"/>
    <lineage>
        <taxon>Bacteria</taxon>
        <taxon>Pseudomonadati</taxon>
        <taxon>Pseudomonadota</taxon>
        <taxon>Gammaproteobacteria</taxon>
        <taxon>Vibrionales</taxon>
        <taxon>Vibrionaceae</taxon>
        <taxon>Aliivibrio</taxon>
    </lineage>
</organism>
<keyword evidence="3" id="KW-0812">Transmembrane</keyword>
<gene>
    <name evidence="5" type="ORF">AFI02nite_40090</name>
</gene>
<accession>A0A510UMS0</accession>